<dbReference type="OrthoDB" id="4152590at2"/>
<evidence type="ECO:0000256" key="4">
    <source>
        <dbReference type="ARBA" id="ARBA00022692"/>
    </source>
</evidence>
<dbReference type="NCBIfam" id="TIGR03923">
    <property type="entry name" value="T7SS_EccE"/>
    <property type="match status" value="1"/>
</dbReference>
<evidence type="ECO:0000256" key="6">
    <source>
        <dbReference type="ARBA" id="ARBA00023136"/>
    </source>
</evidence>
<dbReference type="EMBL" id="QUMQ01000001">
    <property type="protein sequence ID" value="REF96127.1"/>
    <property type="molecule type" value="Genomic_DNA"/>
</dbReference>
<proteinExistence type="inferred from homology"/>
<feature type="domain" description="Type VII secretion system protein EccE" evidence="7">
    <location>
        <begin position="174"/>
        <end position="273"/>
    </location>
</feature>
<dbReference type="Proteomes" id="UP000256913">
    <property type="component" value="Unassembled WGS sequence"/>
</dbReference>
<keyword evidence="4" id="KW-0812">Transmembrane</keyword>
<dbReference type="InterPro" id="IPR050051">
    <property type="entry name" value="EccE_dom"/>
</dbReference>
<protein>
    <submittedName>
        <fullName evidence="8">Type VII secretion protein EccE</fullName>
    </submittedName>
</protein>
<evidence type="ECO:0000313" key="9">
    <source>
        <dbReference type="Proteomes" id="UP000256913"/>
    </source>
</evidence>
<evidence type="ECO:0000256" key="2">
    <source>
        <dbReference type="ARBA" id="ARBA00007759"/>
    </source>
</evidence>
<dbReference type="RefSeq" id="WP_116076004.1">
    <property type="nucleotide sequence ID" value="NZ_BONB01000022.1"/>
</dbReference>
<evidence type="ECO:0000256" key="5">
    <source>
        <dbReference type="ARBA" id="ARBA00022989"/>
    </source>
</evidence>
<dbReference type="GO" id="GO:0005886">
    <property type="term" value="C:plasma membrane"/>
    <property type="evidence" value="ECO:0007669"/>
    <property type="project" value="UniProtKB-SubCell"/>
</dbReference>
<comment type="caution">
    <text evidence="8">The sequence shown here is derived from an EMBL/GenBank/DDBJ whole genome shotgun (WGS) entry which is preliminary data.</text>
</comment>
<evidence type="ECO:0000313" key="8">
    <source>
        <dbReference type="EMBL" id="REF96127.1"/>
    </source>
</evidence>
<gene>
    <name evidence="8" type="ORF">DFJ67_2095</name>
</gene>
<dbReference type="Pfam" id="PF11203">
    <property type="entry name" value="EccE"/>
    <property type="match status" value="1"/>
</dbReference>
<dbReference type="AlphaFoldDB" id="A0A3D9ZFU8"/>
<evidence type="ECO:0000256" key="1">
    <source>
        <dbReference type="ARBA" id="ARBA00004236"/>
    </source>
</evidence>
<dbReference type="InterPro" id="IPR021368">
    <property type="entry name" value="T7SS_EccE"/>
</dbReference>
<evidence type="ECO:0000256" key="3">
    <source>
        <dbReference type="ARBA" id="ARBA00022475"/>
    </source>
</evidence>
<keyword evidence="6" id="KW-0472">Membrane</keyword>
<keyword evidence="3" id="KW-1003">Cell membrane</keyword>
<keyword evidence="9" id="KW-1185">Reference proteome</keyword>
<keyword evidence="5" id="KW-1133">Transmembrane helix</keyword>
<comment type="subcellular location">
    <subcellularLocation>
        <location evidence="1">Cell membrane</location>
    </subcellularLocation>
</comment>
<sequence>MRTAVWRLVVAEVAIVAIALAAFSGSPIGLGAAAAAAVVVGGFVYARRDGRWWTDNARTRRRWRRRRRTGHVLQSHSINGYDDRGTSVGVGCDEGGWYAAVAVAPALGVSGTRGVAVPVTRLAELLDDATLPLSGLQVVSWAAPSPHHLLPSQVPSVASYHQLAADLLPPGPAPIDQRDWVAVRLDVTDAAVAAHRRGGGVDGVHRAVAAAVGRVSKALNSAGIVTEILGPQQLAAAVRLCAGVEAMPQDAGAPAEDWTTFYAGGLHHLAFEVHGLPPREAPLSSLLRSPAAQVVLSVEMRPTIARRDDARVSAQPSGGPVLARTVVRMAAPAARLPEAARTLAGRAGHLGLKLRRLDGLQGPAAYATAPTGGGPW</sequence>
<accession>A0A3D9ZFU8</accession>
<evidence type="ECO:0000259" key="7">
    <source>
        <dbReference type="Pfam" id="PF11203"/>
    </source>
</evidence>
<name>A0A3D9ZFU8_9ACTN</name>
<comment type="similarity">
    <text evidence="2">Belongs to the EccE family.</text>
</comment>
<organism evidence="8 9">
    <name type="scientific">Asanoa ferruginea</name>
    <dbReference type="NCBI Taxonomy" id="53367"/>
    <lineage>
        <taxon>Bacteria</taxon>
        <taxon>Bacillati</taxon>
        <taxon>Actinomycetota</taxon>
        <taxon>Actinomycetes</taxon>
        <taxon>Micromonosporales</taxon>
        <taxon>Micromonosporaceae</taxon>
        <taxon>Asanoa</taxon>
    </lineage>
</organism>
<reference evidence="8 9" key="1">
    <citation type="submission" date="2018-08" db="EMBL/GenBank/DDBJ databases">
        <title>Sequencing the genomes of 1000 actinobacteria strains.</title>
        <authorList>
            <person name="Klenk H.-P."/>
        </authorList>
    </citation>
    <scope>NUCLEOTIDE SEQUENCE [LARGE SCALE GENOMIC DNA]</scope>
    <source>
        <strain evidence="8 9">DSM 44099</strain>
    </source>
</reference>